<dbReference type="Proteomes" id="UP000199207">
    <property type="component" value="Unassembled WGS sequence"/>
</dbReference>
<proteinExistence type="predicted"/>
<dbReference type="InterPro" id="IPR029033">
    <property type="entry name" value="His_PPase_superfam"/>
</dbReference>
<dbReference type="CDD" id="cd07067">
    <property type="entry name" value="HP_PGM_like"/>
    <property type="match status" value="1"/>
</dbReference>
<dbReference type="InterPro" id="IPR022492">
    <property type="entry name" value="Phosphomutase_MSMEG4193_put"/>
</dbReference>
<dbReference type="Gene3D" id="3.40.50.1240">
    <property type="entry name" value="Phosphoglycerate mutase-like"/>
    <property type="match status" value="1"/>
</dbReference>
<evidence type="ECO:0000313" key="3">
    <source>
        <dbReference type="Proteomes" id="UP000199207"/>
    </source>
</evidence>
<evidence type="ECO:0000256" key="1">
    <source>
        <dbReference type="ARBA" id="ARBA00022801"/>
    </source>
</evidence>
<dbReference type="PANTHER" id="PTHR46517:SF1">
    <property type="entry name" value="FRUCTOSE-2,6-BISPHOSPHATASE TIGAR"/>
    <property type="match status" value="1"/>
</dbReference>
<evidence type="ECO:0000313" key="2">
    <source>
        <dbReference type="EMBL" id="SFD40033.1"/>
    </source>
</evidence>
<dbReference type="SMART" id="SM00855">
    <property type="entry name" value="PGAM"/>
    <property type="match status" value="1"/>
</dbReference>
<dbReference type="InterPro" id="IPR051695">
    <property type="entry name" value="Phosphoglycerate_Mutase"/>
</dbReference>
<dbReference type="GO" id="GO:0045820">
    <property type="term" value="P:negative regulation of glycolytic process"/>
    <property type="evidence" value="ECO:0007669"/>
    <property type="project" value="TreeGrafter"/>
</dbReference>
<dbReference type="InterPro" id="IPR013078">
    <property type="entry name" value="His_Pase_superF_clade-1"/>
</dbReference>
<dbReference type="GO" id="GO:0043456">
    <property type="term" value="P:regulation of pentose-phosphate shunt"/>
    <property type="evidence" value="ECO:0007669"/>
    <property type="project" value="TreeGrafter"/>
</dbReference>
<dbReference type="GO" id="GO:0004331">
    <property type="term" value="F:fructose-2,6-bisphosphate 2-phosphatase activity"/>
    <property type="evidence" value="ECO:0007669"/>
    <property type="project" value="TreeGrafter"/>
</dbReference>
<gene>
    <name evidence="2" type="ORF">SAMN05421773_114122</name>
</gene>
<reference evidence="2 3" key="1">
    <citation type="submission" date="2016-10" db="EMBL/GenBank/DDBJ databases">
        <authorList>
            <person name="de Groot N.N."/>
        </authorList>
    </citation>
    <scope>NUCLEOTIDE SEQUENCE [LARGE SCALE GENOMIC DNA]</scope>
    <source>
        <strain evidence="2 3">CGMCC 4.5739</strain>
    </source>
</reference>
<dbReference type="PANTHER" id="PTHR46517">
    <property type="entry name" value="FRUCTOSE-2,6-BISPHOSPHATASE TIGAR"/>
    <property type="match status" value="1"/>
</dbReference>
<keyword evidence="3" id="KW-1185">Reference proteome</keyword>
<sequence length="238" mass="24856">MPTLLLVRHGRTTANSTGLLAGRTPGVGLDEHGTAQAARLPGRLDGVELAAIVHSPLQRCRETVTPLSESRPGVPVHPDERIAECDYGEWTGRPLSELAREPLMQTVQRYPSAAVFPGGESMRAMQTRAVDAVREWDGRIAAEHGPDAVWLACSHGDIIKSLVADALGLHLDLFQRIGVGPGSVTVLRYTAERPFLLRLGDTGDLSGVAAARQTAAEAAAEAAVPASGPGQAAVGGGA</sequence>
<dbReference type="GO" id="GO:0005829">
    <property type="term" value="C:cytosol"/>
    <property type="evidence" value="ECO:0007669"/>
    <property type="project" value="TreeGrafter"/>
</dbReference>
<accession>A0A1I1S870</accession>
<dbReference type="AlphaFoldDB" id="A0A1I1S870"/>
<dbReference type="SUPFAM" id="SSF53254">
    <property type="entry name" value="Phosphoglycerate mutase-like"/>
    <property type="match status" value="1"/>
</dbReference>
<dbReference type="STRING" id="910347.SAMN05421773_114122"/>
<dbReference type="RefSeq" id="WP_093840739.1">
    <property type="nucleotide sequence ID" value="NZ_FOLM01000014.1"/>
</dbReference>
<dbReference type="EMBL" id="FOLM01000014">
    <property type="protein sequence ID" value="SFD40033.1"/>
    <property type="molecule type" value="Genomic_DNA"/>
</dbReference>
<keyword evidence="1" id="KW-0378">Hydrolase</keyword>
<protein>
    <submittedName>
        <fullName evidence="2">Probable phosphomutase, MSMEG_4193 family</fullName>
    </submittedName>
</protein>
<dbReference type="OrthoDB" id="4120859at2"/>
<name>A0A1I1S870_9ACTN</name>
<dbReference type="Pfam" id="PF00300">
    <property type="entry name" value="His_Phos_1"/>
    <property type="match status" value="1"/>
</dbReference>
<organism evidence="2 3">
    <name type="scientific">Streptomyces aidingensis</name>
    <dbReference type="NCBI Taxonomy" id="910347"/>
    <lineage>
        <taxon>Bacteria</taxon>
        <taxon>Bacillati</taxon>
        <taxon>Actinomycetota</taxon>
        <taxon>Actinomycetes</taxon>
        <taxon>Kitasatosporales</taxon>
        <taxon>Streptomycetaceae</taxon>
        <taxon>Streptomyces</taxon>
    </lineage>
</organism>
<dbReference type="NCBIfam" id="TIGR03848">
    <property type="entry name" value="MSMEG_4193"/>
    <property type="match status" value="1"/>
</dbReference>